<reference evidence="1 2" key="1">
    <citation type="submission" date="2020-08" db="EMBL/GenBank/DDBJ databases">
        <title>Genomic Encyclopedia of Type Strains, Phase IV (KMG-IV): sequencing the most valuable type-strain genomes for metagenomic binning, comparative biology and taxonomic classification.</title>
        <authorList>
            <person name="Goeker M."/>
        </authorList>
    </citation>
    <scope>NUCLEOTIDE SEQUENCE [LARGE SCALE GENOMIC DNA]</scope>
    <source>
        <strain evidence="1 2">DSM 22548</strain>
    </source>
</reference>
<dbReference type="Proteomes" id="UP000541425">
    <property type="component" value="Unassembled WGS sequence"/>
</dbReference>
<dbReference type="AlphaFoldDB" id="A0A7W5UQ02"/>
<accession>A0A7W5UQ02</accession>
<evidence type="ECO:0000313" key="2">
    <source>
        <dbReference type="Proteomes" id="UP000541425"/>
    </source>
</evidence>
<sequence>MKYNTNEEKLKLPEYGRLIQKMVEHACTIEDRAKRQEYAQRIVRIMAQLNPQLKNIPNFTHKLWDHLAYMANYELDIDYPVEICKREEGSRPQKLSYPQGSIRYRHYGRLIENAIKKLSEEPDDEQRESRLLLVANRMKRNLAAWKGGSATDNKVARDLEIYSDGKLTL</sequence>
<proteinExistence type="predicted"/>
<dbReference type="RefSeq" id="WP_183698062.1">
    <property type="nucleotide sequence ID" value="NZ_JACICA010000017.1"/>
</dbReference>
<evidence type="ECO:0000313" key="1">
    <source>
        <dbReference type="EMBL" id="MBB3703622.1"/>
    </source>
</evidence>
<dbReference type="EMBL" id="JACICA010000017">
    <property type="protein sequence ID" value="MBB3703622.1"/>
    <property type="molecule type" value="Genomic_DNA"/>
</dbReference>
<evidence type="ECO:0008006" key="3">
    <source>
        <dbReference type="Google" id="ProtNLM"/>
    </source>
</evidence>
<comment type="caution">
    <text evidence="1">The sequence shown here is derived from an EMBL/GenBank/DDBJ whole genome shotgun (WGS) entry which is preliminary data.</text>
</comment>
<dbReference type="InterPro" id="IPR025632">
    <property type="entry name" value="DUF4290"/>
</dbReference>
<dbReference type="Pfam" id="PF14123">
    <property type="entry name" value="DUF4290"/>
    <property type="match status" value="1"/>
</dbReference>
<gene>
    <name evidence="1" type="ORF">FHS60_002113</name>
</gene>
<name>A0A7W5UQ02_9BACT</name>
<organism evidence="1 2">
    <name type="scientific">Alloprevotella rava</name>
    <dbReference type="NCBI Taxonomy" id="671218"/>
    <lineage>
        <taxon>Bacteria</taxon>
        <taxon>Pseudomonadati</taxon>
        <taxon>Bacteroidota</taxon>
        <taxon>Bacteroidia</taxon>
        <taxon>Bacteroidales</taxon>
        <taxon>Prevotellaceae</taxon>
        <taxon>Alloprevotella</taxon>
    </lineage>
</organism>
<protein>
    <recommendedName>
        <fullName evidence="3">DUF4290 domain-containing protein</fullName>
    </recommendedName>
</protein>